<keyword evidence="1" id="KW-0472">Membrane</keyword>
<evidence type="ECO:0000256" key="1">
    <source>
        <dbReference type="SAM" id="Phobius"/>
    </source>
</evidence>
<keyword evidence="1" id="KW-0812">Transmembrane</keyword>
<dbReference type="InterPro" id="IPR025363">
    <property type="entry name" value="DUF4267"/>
</dbReference>
<sequence length="153" mass="16386">MSTPSPIVALGGNAVITAIFGGALAYAFGRRRVLTILANFYGAIFVVFGTNAIVRPESALSFFEWRYPADPYSRELLDRVMVIYGARDIFMGLALFAATLFGTRKSLGATLIAASAMPAVDGLMCRMSEGGEWGHWGYVPTLAIVAPVGVWSV</sequence>
<organism evidence="2 3">
    <name type="scientific">Colletotrichum gloeosporioides (strain Cg-14)</name>
    <name type="common">Anthracnose fungus</name>
    <name type="synonym">Glomerella cingulata</name>
    <dbReference type="NCBI Taxonomy" id="1237896"/>
    <lineage>
        <taxon>Eukaryota</taxon>
        <taxon>Fungi</taxon>
        <taxon>Dikarya</taxon>
        <taxon>Ascomycota</taxon>
        <taxon>Pezizomycotina</taxon>
        <taxon>Sordariomycetes</taxon>
        <taxon>Hypocreomycetidae</taxon>
        <taxon>Glomerellales</taxon>
        <taxon>Glomerellaceae</taxon>
        <taxon>Colletotrichum</taxon>
        <taxon>Colletotrichum gloeosporioides species complex</taxon>
    </lineage>
</organism>
<dbReference type="AlphaFoldDB" id="T0LGB5"/>
<keyword evidence="1" id="KW-1133">Transmembrane helix</keyword>
<evidence type="ECO:0000313" key="3">
    <source>
        <dbReference type="Proteomes" id="UP000015530"/>
    </source>
</evidence>
<dbReference type="HOGENOM" id="CLU_144283_0_0_1"/>
<dbReference type="OMA" id="EWGHWGY"/>
<dbReference type="OrthoDB" id="5216128at2759"/>
<comment type="caution">
    <text evidence="2">The sequence shown here is derived from an EMBL/GenBank/DDBJ whole genome shotgun (WGS) entry which is preliminary data.</text>
</comment>
<name>T0LGB5_COLGC</name>
<dbReference type="Pfam" id="PF14087">
    <property type="entry name" value="DUF4267"/>
    <property type="match status" value="1"/>
</dbReference>
<proteinExistence type="predicted"/>
<feature type="transmembrane region" description="Helical" evidence="1">
    <location>
        <begin position="33"/>
        <end position="54"/>
    </location>
</feature>
<evidence type="ECO:0008006" key="4">
    <source>
        <dbReference type="Google" id="ProtNLM"/>
    </source>
</evidence>
<dbReference type="Proteomes" id="UP000015530">
    <property type="component" value="Unassembled WGS sequence"/>
</dbReference>
<feature type="transmembrane region" description="Helical" evidence="1">
    <location>
        <begin position="81"/>
        <end position="101"/>
    </location>
</feature>
<evidence type="ECO:0000313" key="2">
    <source>
        <dbReference type="EMBL" id="EQB50656.1"/>
    </source>
</evidence>
<feature type="transmembrane region" description="Helical" evidence="1">
    <location>
        <begin position="6"/>
        <end position="26"/>
    </location>
</feature>
<gene>
    <name evidence="2" type="ORF">CGLO_09885</name>
</gene>
<protein>
    <recommendedName>
        <fullName evidence="4">Integral membrane protein</fullName>
    </recommendedName>
</protein>
<dbReference type="EMBL" id="AMYD01001991">
    <property type="protein sequence ID" value="EQB50656.1"/>
    <property type="molecule type" value="Genomic_DNA"/>
</dbReference>
<accession>T0LGB5</accession>
<reference evidence="3" key="1">
    <citation type="journal article" date="2013" name="Mol. Plant Microbe Interact.">
        <title>Global aspects of pacC regulation of pathogenicity genes in Colletotrichum gloeosporioides as revealed by transcriptome analysis.</title>
        <authorList>
            <person name="Alkan N."/>
            <person name="Meng X."/>
            <person name="Friedlander G."/>
            <person name="Reuveni E."/>
            <person name="Sukno S."/>
            <person name="Sherman A."/>
            <person name="Thon M."/>
            <person name="Fluhr R."/>
            <person name="Prusky D."/>
        </authorList>
    </citation>
    <scope>NUCLEOTIDE SEQUENCE [LARGE SCALE GENOMIC DNA]</scope>
    <source>
        <strain evidence="3">Cg-14</strain>
    </source>
</reference>